<comment type="caution">
    <text evidence="1">The sequence shown here is derived from an EMBL/GenBank/DDBJ whole genome shotgun (WGS) entry which is preliminary data.</text>
</comment>
<dbReference type="EMBL" id="JAMFMB010000018">
    <property type="protein sequence ID" value="MCL6284709.1"/>
    <property type="molecule type" value="Genomic_DNA"/>
</dbReference>
<evidence type="ECO:0000313" key="1">
    <source>
        <dbReference type="EMBL" id="MCL6284709.1"/>
    </source>
</evidence>
<keyword evidence="2" id="KW-1185">Reference proteome</keyword>
<proteinExistence type="predicted"/>
<sequence>MKDIESALDQPLVNLRPRLWKARLLDQARAEGEAHELGEQHFATFIPRSPTLLVSFETMQDIRALSDSQQPLGFEMIRKRSWSHLCLISNGDTWFRDDAVYAFFDRLIDDGIFEAYDKVVFYGAGSCGYAAAAFSVAAPGASVIAVQPQATLDPRMTEWDDRFTSMRRTAFDDRFGYAPDMLDAADQAFVLYDPGQQLDAMHATLFARPNVTRLRMRHMGSDLQARLSEMKLLSRLLTKAAENTLTEIEFYRMFRARRASPHYLRMLRNILEHQERPYLEMLLCRNTIARLPMRRLRRRLERLQQLAAEGVFRPPPDRST</sequence>
<organism evidence="1 2">
    <name type="scientific">Ruegeria spongiae</name>
    <dbReference type="NCBI Taxonomy" id="2942209"/>
    <lineage>
        <taxon>Bacteria</taxon>
        <taxon>Pseudomonadati</taxon>
        <taxon>Pseudomonadota</taxon>
        <taxon>Alphaproteobacteria</taxon>
        <taxon>Rhodobacterales</taxon>
        <taxon>Roseobacteraceae</taxon>
        <taxon>Ruegeria</taxon>
    </lineage>
</organism>
<name>A0ABT0Q4B9_9RHOB</name>
<reference evidence="1" key="1">
    <citation type="submission" date="2022-05" db="EMBL/GenBank/DDBJ databases">
        <authorList>
            <person name="Park J.-S."/>
        </authorList>
    </citation>
    <scope>NUCLEOTIDE SEQUENCE</scope>
    <source>
        <strain evidence="1">2012CJ41-6</strain>
    </source>
</reference>
<protein>
    <submittedName>
        <fullName evidence="1">Phosphoadenosine phosphosulfate reductase</fullName>
    </submittedName>
</protein>
<dbReference type="RefSeq" id="WP_249710831.1">
    <property type="nucleotide sequence ID" value="NZ_JAMFMB010000018.1"/>
</dbReference>
<accession>A0ABT0Q4B9</accession>
<evidence type="ECO:0000313" key="2">
    <source>
        <dbReference type="Proteomes" id="UP001203880"/>
    </source>
</evidence>
<dbReference type="Proteomes" id="UP001203880">
    <property type="component" value="Unassembled WGS sequence"/>
</dbReference>
<gene>
    <name evidence="1" type="ORF">M3P21_14325</name>
</gene>